<evidence type="ECO:0000259" key="8">
    <source>
        <dbReference type="PROSITE" id="PS50172"/>
    </source>
</evidence>
<reference evidence="10 11" key="1">
    <citation type="journal article" date="2018" name="Plant J.">
        <title>Genome sequences of Chlorella sorokiniana UTEX 1602 and Micractinium conductrix SAG 241.80: implications to maltose excretion by a green alga.</title>
        <authorList>
            <person name="Arriola M.B."/>
            <person name="Velmurugan N."/>
            <person name="Zhang Y."/>
            <person name="Plunkett M.H."/>
            <person name="Hondzo H."/>
            <person name="Barney B.M."/>
        </authorList>
    </citation>
    <scope>NUCLEOTIDE SEQUENCE [LARGE SCALE GENOMIC DNA]</scope>
    <source>
        <strain evidence="11">UTEX 1602</strain>
    </source>
</reference>
<name>A0A2P6TVX3_CHLSO</name>
<dbReference type="SUPFAM" id="SSF56784">
    <property type="entry name" value="HAD-like"/>
    <property type="match status" value="1"/>
</dbReference>
<dbReference type="InterPro" id="IPR036420">
    <property type="entry name" value="BRCT_dom_sf"/>
</dbReference>
<evidence type="ECO:0000256" key="3">
    <source>
        <dbReference type="ARBA" id="ARBA00022801"/>
    </source>
</evidence>
<feature type="compositionally biased region" description="Basic and acidic residues" evidence="7">
    <location>
        <begin position="222"/>
        <end position="236"/>
    </location>
</feature>
<feature type="compositionally biased region" description="Polar residues" evidence="7">
    <location>
        <begin position="378"/>
        <end position="388"/>
    </location>
</feature>
<dbReference type="InterPro" id="IPR001357">
    <property type="entry name" value="BRCT_dom"/>
</dbReference>
<evidence type="ECO:0000259" key="9">
    <source>
        <dbReference type="PROSITE" id="PS50969"/>
    </source>
</evidence>
<feature type="region of interest" description="Disordered" evidence="7">
    <location>
        <begin position="1"/>
        <end position="91"/>
    </location>
</feature>
<dbReference type="GO" id="GO:0005634">
    <property type="term" value="C:nucleus"/>
    <property type="evidence" value="ECO:0007669"/>
    <property type="project" value="UniProtKB-SubCell"/>
</dbReference>
<feature type="compositionally biased region" description="Pro residues" evidence="7">
    <location>
        <begin position="346"/>
        <end position="358"/>
    </location>
</feature>
<evidence type="ECO:0000256" key="6">
    <source>
        <dbReference type="ARBA" id="ARBA00048336"/>
    </source>
</evidence>
<keyword evidence="4" id="KW-0539">Nucleus</keyword>
<dbReference type="PROSITE" id="PS50172">
    <property type="entry name" value="BRCT"/>
    <property type="match status" value="1"/>
</dbReference>
<dbReference type="PANTHER" id="PTHR23081">
    <property type="entry name" value="RNA POLYMERASE II CTD PHOSPHATASE"/>
    <property type="match status" value="1"/>
</dbReference>
<feature type="compositionally biased region" description="Low complexity" evidence="7">
    <location>
        <begin position="414"/>
        <end position="438"/>
    </location>
</feature>
<evidence type="ECO:0000256" key="2">
    <source>
        <dbReference type="ARBA" id="ARBA00013081"/>
    </source>
</evidence>
<feature type="compositionally biased region" description="Low complexity" evidence="7">
    <location>
        <begin position="261"/>
        <end position="299"/>
    </location>
</feature>
<dbReference type="EMBL" id="LHPG02000005">
    <property type="protein sequence ID" value="PRW58215.1"/>
    <property type="molecule type" value="Genomic_DNA"/>
</dbReference>
<dbReference type="STRING" id="3076.A0A2P6TVX3"/>
<proteinExistence type="predicted"/>
<comment type="caution">
    <text evidence="10">The sequence shown here is derived from an EMBL/GenBank/DDBJ whole genome shotgun (WGS) entry which is preliminary data.</text>
</comment>
<feature type="domain" description="BRCT" evidence="8">
    <location>
        <begin position="698"/>
        <end position="790"/>
    </location>
</feature>
<dbReference type="InterPro" id="IPR023214">
    <property type="entry name" value="HAD_sf"/>
</dbReference>
<sequence>MSQGSLESGEILVEEGELPPELQEVAGPPARSSSLDQRGPPPRRGDDRLLPPPAHRGGPSSRPASGRGGSPPLDGPPPLRPVSAEDEAARDARQMDDLAAGIKALTRTLTLQECLKDLGRVCSELRSGIRKATAYLELLQKRDEAVAGAEDSAALAELGAVLLGGLKALHVYSNTGQGRSMGGPAREPVQAAWQARERLLTAAQRKQLEGFVSSSKNFAALLDDKEPSPQPVRRDYVPAPRPQPQPKEKKQKKAVVEEEPLLPQLSKRQQKRLQAQQRADAEAAARAQRAAEAAAQQAAAPPPPPQQRGSDDAEAGQQNKRYKLTIRLGSGSLAALGEGAPAPAEAAPPPAPPLPPAPAAEDRQLAAALDEHWRWHEQQQTVQQQAGWSEQPAPPPEDAPGGWQQLAPLPGEQSSRPASAASALPPDAPAANGSAAAAAPPDLNSAALEHAASGSPAILELLGQGKLCLVLDLDHTLLNSATFTEVGPALDDLLSSRAAAEAGNLATDKRLLFRMDAIRMYTKLRPGVREFLAQASQYFQLWIHTNGNRAYADSVCRLLDPDGAYFGERIIAQGADRLDQMVPDQAKRLMQGLAEREAITVIVDDSHSVWAQHSHNLVAVERYIYFPSSRASLGLKGPSLLDAQRDEHPEQGMLMVALQVLMRVHGAVMAALRAPPTTLPSGELVFQNWDVRHALAQERQKVLAGVRLVFTRVIPLEQEPSSHPLWRLAESFGATCSGTLDAATTHVIAGASGTEKVLTARQMGKWVVTPAWLECSCILWKRANEDRFLVPL</sequence>
<comment type="catalytic activity">
    <reaction evidence="6">
        <text>O-phospho-L-threonyl-[protein] + H2O = L-threonyl-[protein] + phosphate</text>
        <dbReference type="Rhea" id="RHEA:47004"/>
        <dbReference type="Rhea" id="RHEA-COMP:11060"/>
        <dbReference type="Rhea" id="RHEA-COMP:11605"/>
        <dbReference type="ChEBI" id="CHEBI:15377"/>
        <dbReference type="ChEBI" id="CHEBI:30013"/>
        <dbReference type="ChEBI" id="CHEBI:43474"/>
        <dbReference type="ChEBI" id="CHEBI:61977"/>
        <dbReference type="EC" id="3.1.3.16"/>
    </reaction>
</comment>
<feature type="region of interest" description="Disordered" evidence="7">
    <location>
        <begin position="377"/>
        <end position="438"/>
    </location>
</feature>
<dbReference type="PANTHER" id="PTHR23081:SF36">
    <property type="entry name" value="RNA POLYMERASE II SUBUNIT A C-TERMINAL DOMAIN PHOSPHATASE"/>
    <property type="match status" value="1"/>
</dbReference>
<gene>
    <name evidence="10" type="ORF">C2E21_3248</name>
</gene>
<dbReference type="SUPFAM" id="SSF52113">
    <property type="entry name" value="BRCT domain"/>
    <property type="match status" value="1"/>
</dbReference>
<evidence type="ECO:0000256" key="4">
    <source>
        <dbReference type="ARBA" id="ARBA00023242"/>
    </source>
</evidence>
<dbReference type="SMART" id="SM00577">
    <property type="entry name" value="CPDc"/>
    <property type="match status" value="1"/>
</dbReference>
<dbReference type="CDD" id="cd17729">
    <property type="entry name" value="BRCT_CTDP1"/>
    <property type="match status" value="1"/>
</dbReference>
<dbReference type="CDD" id="cd07521">
    <property type="entry name" value="HAD_FCP1-like"/>
    <property type="match status" value="1"/>
</dbReference>
<comment type="catalytic activity">
    <reaction evidence="5">
        <text>O-phospho-L-seryl-[protein] + H2O = L-seryl-[protein] + phosphate</text>
        <dbReference type="Rhea" id="RHEA:20629"/>
        <dbReference type="Rhea" id="RHEA-COMP:9863"/>
        <dbReference type="Rhea" id="RHEA-COMP:11604"/>
        <dbReference type="ChEBI" id="CHEBI:15377"/>
        <dbReference type="ChEBI" id="CHEBI:29999"/>
        <dbReference type="ChEBI" id="CHEBI:43474"/>
        <dbReference type="ChEBI" id="CHEBI:83421"/>
        <dbReference type="EC" id="3.1.3.16"/>
    </reaction>
</comment>
<dbReference type="Pfam" id="PF03031">
    <property type="entry name" value="NIF"/>
    <property type="match status" value="1"/>
</dbReference>
<protein>
    <recommendedName>
        <fullName evidence="2">protein-serine/threonine phosphatase</fullName>
        <ecNumber evidence="2">3.1.3.16</ecNumber>
    </recommendedName>
</protein>
<dbReference type="SMART" id="SM00292">
    <property type="entry name" value="BRCT"/>
    <property type="match status" value="1"/>
</dbReference>
<dbReference type="InterPro" id="IPR004274">
    <property type="entry name" value="FCP1_dom"/>
</dbReference>
<keyword evidence="3" id="KW-0378">Hydrolase</keyword>
<evidence type="ECO:0000313" key="11">
    <source>
        <dbReference type="Proteomes" id="UP000239899"/>
    </source>
</evidence>
<dbReference type="EC" id="3.1.3.16" evidence="2"/>
<dbReference type="Gene3D" id="3.40.50.1000">
    <property type="entry name" value="HAD superfamily/HAD-like"/>
    <property type="match status" value="1"/>
</dbReference>
<dbReference type="PROSITE" id="PS50969">
    <property type="entry name" value="FCP1"/>
    <property type="match status" value="1"/>
</dbReference>
<dbReference type="GO" id="GO:0008420">
    <property type="term" value="F:RNA polymerase II CTD heptapeptide repeat phosphatase activity"/>
    <property type="evidence" value="ECO:0007669"/>
    <property type="project" value="InterPro"/>
</dbReference>
<feature type="region of interest" description="Disordered" evidence="7">
    <location>
        <begin position="221"/>
        <end position="365"/>
    </location>
</feature>
<accession>A0A2P6TVX3</accession>
<dbReference type="InterPro" id="IPR036412">
    <property type="entry name" value="HAD-like_sf"/>
</dbReference>
<dbReference type="InterPro" id="IPR039189">
    <property type="entry name" value="Fcp1"/>
</dbReference>
<feature type="domain" description="FCP1 homology" evidence="9">
    <location>
        <begin position="462"/>
        <end position="644"/>
    </location>
</feature>
<feature type="compositionally biased region" description="Low complexity" evidence="7">
    <location>
        <begin position="56"/>
        <end position="65"/>
    </location>
</feature>
<dbReference type="Gene3D" id="3.40.50.10190">
    <property type="entry name" value="BRCT domain"/>
    <property type="match status" value="1"/>
</dbReference>
<keyword evidence="11" id="KW-1185">Reference proteome</keyword>
<evidence type="ECO:0000313" key="10">
    <source>
        <dbReference type="EMBL" id="PRW58215.1"/>
    </source>
</evidence>
<feature type="compositionally biased region" description="Low complexity" evidence="7">
    <location>
        <begin position="333"/>
        <end position="345"/>
    </location>
</feature>
<evidence type="ECO:0000256" key="5">
    <source>
        <dbReference type="ARBA" id="ARBA00047761"/>
    </source>
</evidence>
<evidence type="ECO:0000256" key="7">
    <source>
        <dbReference type="SAM" id="MobiDB-lite"/>
    </source>
</evidence>
<evidence type="ECO:0000256" key="1">
    <source>
        <dbReference type="ARBA" id="ARBA00004123"/>
    </source>
</evidence>
<dbReference type="Pfam" id="PF00533">
    <property type="entry name" value="BRCT"/>
    <property type="match status" value="1"/>
</dbReference>
<organism evidence="10 11">
    <name type="scientific">Chlorella sorokiniana</name>
    <name type="common">Freshwater green alga</name>
    <dbReference type="NCBI Taxonomy" id="3076"/>
    <lineage>
        <taxon>Eukaryota</taxon>
        <taxon>Viridiplantae</taxon>
        <taxon>Chlorophyta</taxon>
        <taxon>core chlorophytes</taxon>
        <taxon>Trebouxiophyceae</taxon>
        <taxon>Chlorellales</taxon>
        <taxon>Chlorellaceae</taxon>
        <taxon>Chlorella clade</taxon>
        <taxon>Chlorella</taxon>
    </lineage>
</organism>
<dbReference type="OrthoDB" id="10249888at2759"/>
<dbReference type="AlphaFoldDB" id="A0A2P6TVX3"/>
<comment type="subcellular location">
    <subcellularLocation>
        <location evidence="1">Nucleus</location>
    </subcellularLocation>
</comment>
<dbReference type="Proteomes" id="UP000239899">
    <property type="component" value="Unassembled WGS sequence"/>
</dbReference>